<reference evidence="1 2" key="1">
    <citation type="submission" date="2024-05" db="EMBL/GenBank/DDBJ databases">
        <title>Sphingomonas sp. HF-S3 16S ribosomal RNA gene Genome sequencing and assembly.</title>
        <authorList>
            <person name="Lee H."/>
        </authorList>
    </citation>
    <scope>NUCLEOTIDE SEQUENCE [LARGE SCALE GENOMIC DNA]</scope>
    <source>
        <strain evidence="1 2">HF-S3</strain>
    </source>
</reference>
<comment type="caution">
    <text evidence="1">The sequence shown here is derived from an EMBL/GenBank/DDBJ whole genome shotgun (WGS) entry which is preliminary data.</text>
</comment>
<keyword evidence="2" id="KW-1185">Reference proteome</keyword>
<name>A0ABV0BDF8_9SPHN</name>
<sequence length="95" mass="10112">MTPGGIDLDMKLLMTSPPFRRFLLRLARLGGLWLPGGAGGDGQMHQREGARALALEMIRIAAAGLPPGATTETVLATILREATPEEMTSDRPDDA</sequence>
<organism evidence="1 2">
    <name type="scientific">Sphingomonas rustica</name>
    <dbReference type="NCBI Taxonomy" id="3103142"/>
    <lineage>
        <taxon>Bacteria</taxon>
        <taxon>Pseudomonadati</taxon>
        <taxon>Pseudomonadota</taxon>
        <taxon>Alphaproteobacteria</taxon>
        <taxon>Sphingomonadales</taxon>
        <taxon>Sphingomonadaceae</taxon>
        <taxon>Sphingomonas</taxon>
    </lineage>
</organism>
<gene>
    <name evidence="1" type="ORF">TPR58_20615</name>
</gene>
<dbReference type="EMBL" id="JBDIZK010000015">
    <property type="protein sequence ID" value="MEN3749588.1"/>
    <property type="molecule type" value="Genomic_DNA"/>
</dbReference>
<dbReference type="RefSeq" id="WP_346248634.1">
    <property type="nucleotide sequence ID" value="NZ_JBDIZK010000015.1"/>
</dbReference>
<protein>
    <submittedName>
        <fullName evidence="1">Uncharacterized protein</fullName>
    </submittedName>
</protein>
<accession>A0ABV0BDF8</accession>
<evidence type="ECO:0000313" key="1">
    <source>
        <dbReference type="EMBL" id="MEN3749588.1"/>
    </source>
</evidence>
<dbReference type="Proteomes" id="UP001427805">
    <property type="component" value="Unassembled WGS sequence"/>
</dbReference>
<evidence type="ECO:0000313" key="2">
    <source>
        <dbReference type="Proteomes" id="UP001427805"/>
    </source>
</evidence>
<proteinExistence type="predicted"/>